<dbReference type="SUPFAM" id="SSF56281">
    <property type="entry name" value="Metallo-hydrolase/oxidoreductase"/>
    <property type="match status" value="1"/>
</dbReference>
<dbReference type="Pfam" id="PF12706">
    <property type="entry name" value="Lactamase_B_2"/>
    <property type="match status" value="1"/>
</dbReference>
<dbReference type="PANTHER" id="PTHR11203">
    <property type="entry name" value="CLEAVAGE AND POLYADENYLATION SPECIFICITY FACTOR FAMILY MEMBER"/>
    <property type="match status" value="1"/>
</dbReference>
<keyword evidence="1 4" id="KW-0378">Hydrolase</keyword>
<evidence type="ECO:0000259" key="2">
    <source>
        <dbReference type="SMART" id="SM00849"/>
    </source>
</evidence>
<evidence type="ECO:0000313" key="4">
    <source>
        <dbReference type="EMBL" id="GFJ80928.1"/>
    </source>
</evidence>
<reference evidence="4 5" key="1">
    <citation type="submission" date="2020-03" db="EMBL/GenBank/DDBJ databases">
        <title>Whole genome shotgun sequence of Phytohabitans houttuyneae NBRC 108639.</title>
        <authorList>
            <person name="Komaki H."/>
            <person name="Tamura T."/>
        </authorList>
    </citation>
    <scope>NUCLEOTIDE SEQUENCE [LARGE SCALE GENOMIC DNA]</scope>
    <source>
        <strain evidence="4 5">NBRC 108639</strain>
    </source>
</reference>
<feature type="domain" description="Metallo-beta-lactamase" evidence="2">
    <location>
        <begin position="35"/>
        <end position="262"/>
    </location>
</feature>
<name>A0A6V8KEZ9_9ACTN</name>
<dbReference type="CDD" id="cd16295">
    <property type="entry name" value="TTHA0252-CPSF-like_MBL-fold"/>
    <property type="match status" value="1"/>
</dbReference>
<dbReference type="InterPro" id="IPR001279">
    <property type="entry name" value="Metallo-B-lactamas"/>
</dbReference>
<dbReference type="EMBL" id="BLPF01000002">
    <property type="protein sequence ID" value="GFJ80928.1"/>
    <property type="molecule type" value="Genomic_DNA"/>
</dbReference>
<sequence length="478" mass="50928">MTAVCIYAGGLAPPWNEDMSDGLSLRFLGATGTVTGSKFLISAGHSRLLVDSGLYQGDRELRRRNWAPVPGLTPDVDAVVLSHAHLDHCGYLPRLVRDGFSGPVYCSPWTAHVVPIVLRDAAHLQEEDAQYAARRGSSRHDPPLPLFDTGDAEKAIALLRPLPYGRNQPVSGMTVRLQRAGHILGSSTVEVQAAGGSVAFSGDLGRCTHPLLAPPDPAPAVDALVVESTYGDRRHPPRSLHALAEPIGRALARGGVVLIPAFAVDRTPVLLMALRELMTSGALPVVPVYVDSPMALAALEVYREAVREGSLEIRAEVRRAATDPFDPGELRLAHTVEESRRLNSPPAPCVIISASGMATGGRVVHHLEHLAPHPRNLILLPGFQVAGTRGRALLDGASTLKMFGRYVPVRAEVAGVDELSAHADADGLLAWLRSAVSPPDTCYVVHGEPGPSSVLAARIGTELGWSAVLPRYAERVLL</sequence>
<proteinExistence type="predicted"/>
<dbReference type="Proteomes" id="UP000482800">
    <property type="component" value="Unassembled WGS sequence"/>
</dbReference>
<dbReference type="PANTHER" id="PTHR11203:SF37">
    <property type="entry name" value="INTEGRATOR COMPLEX SUBUNIT 11"/>
    <property type="match status" value="1"/>
</dbReference>
<dbReference type="SMART" id="SM01027">
    <property type="entry name" value="Beta-Casp"/>
    <property type="match status" value="1"/>
</dbReference>
<dbReference type="InterPro" id="IPR036866">
    <property type="entry name" value="RibonucZ/Hydroxyglut_hydro"/>
</dbReference>
<dbReference type="Gene3D" id="3.60.15.10">
    <property type="entry name" value="Ribonuclease Z/Hydroxyacylglutathione hydrolase-like"/>
    <property type="match status" value="1"/>
</dbReference>
<dbReference type="SMART" id="SM00849">
    <property type="entry name" value="Lactamase_B"/>
    <property type="match status" value="1"/>
</dbReference>
<keyword evidence="5" id="KW-1185">Reference proteome</keyword>
<dbReference type="GO" id="GO:0016787">
    <property type="term" value="F:hydrolase activity"/>
    <property type="evidence" value="ECO:0007669"/>
    <property type="project" value="UniProtKB-KW"/>
</dbReference>
<accession>A0A6V8KEZ9</accession>
<evidence type="ECO:0000259" key="3">
    <source>
        <dbReference type="SMART" id="SM01027"/>
    </source>
</evidence>
<organism evidence="4 5">
    <name type="scientific">Phytohabitans houttuyneae</name>
    <dbReference type="NCBI Taxonomy" id="1076126"/>
    <lineage>
        <taxon>Bacteria</taxon>
        <taxon>Bacillati</taxon>
        <taxon>Actinomycetota</taxon>
        <taxon>Actinomycetes</taxon>
        <taxon>Micromonosporales</taxon>
        <taxon>Micromonosporaceae</taxon>
    </lineage>
</organism>
<reference evidence="4 5" key="2">
    <citation type="submission" date="2020-03" db="EMBL/GenBank/DDBJ databases">
        <authorList>
            <person name="Ichikawa N."/>
            <person name="Kimura A."/>
            <person name="Kitahashi Y."/>
            <person name="Uohara A."/>
        </authorList>
    </citation>
    <scope>NUCLEOTIDE SEQUENCE [LARGE SCALE GENOMIC DNA]</scope>
    <source>
        <strain evidence="4 5">NBRC 108639</strain>
    </source>
</reference>
<feature type="domain" description="Beta-Casp" evidence="3">
    <location>
        <begin position="267"/>
        <end position="393"/>
    </location>
</feature>
<gene>
    <name evidence="4" type="ORF">Phou_051080</name>
</gene>
<dbReference type="Pfam" id="PF10996">
    <property type="entry name" value="Beta-Casp"/>
    <property type="match status" value="1"/>
</dbReference>
<dbReference type="InterPro" id="IPR011108">
    <property type="entry name" value="RMMBL"/>
</dbReference>
<protein>
    <submittedName>
        <fullName evidence="4">MBL fold metallo-hydrolase</fullName>
    </submittedName>
</protein>
<dbReference type="Gene3D" id="3.40.50.10890">
    <property type="match status" value="1"/>
</dbReference>
<dbReference type="AlphaFoldDB" id="A0A6V8KEZ9"/>
<comment type="caution">
    <text evidence="4">The sequence shown here is derived from an EMBL/GenBank/DDBJ whole genome shotgun (WGS) entry which is preliminary data.</text>
</comment>
<evidence type="ECO:0000313" key="5">
    <source>
        <dbReference type="Proteomes" id="UP000482800"/>
    </source>
</evidence>
<dbReference type="InterPro" id="IPR050698">
    <property type="entry name" value="MBL"/>
</dbReference>
<dbReference type="InterPro" id="IPR022712">
    <property type="entry name" value="Beta_Casp"/>
</dbReference>
<dbReference type="Pfam" id="PF07521">
    <property type="entry name" value="RMMBL"/>
    <property type="match status" value="1"/>
</dbReference>
<dbReference type="GO" id="GO:0004521">
    <property type="term" value="F:RNA endonuclease activity"/>
    <property type="evidence" value="ECO:0007669"/>
    <property type="project" value="TreeGrafter"/>
</dbReference>
<evidence type="ECO:0000256" key="1">
    <source>
        <dbReference type="ARBA" id="ARBA00022801"/>
    </source>
</evidence>